<dbReference type="OrthoDB" id="112742at2"/>
<dbReference type="InterPro" id="IPR025737">
    <property type="entry name" value="FApF"/>
</dbReference>
<dbReference type="PROSITE" id="PS51257">
    <property type="entry name" value="PROKAR_LIPOPROTEIN"/>
    <property type="match status" value="1"/>
</dbReference>
<proteinExistence type="predicted"/>
<evidence type="ECO:0000313" key="2">
    <source>
        <dbReference type="EMBL" id="PXX34965.1"/>
    </source>
</evidence>
<dbReference type="EMBL" id="QJKB01000023">
    <property type="protein sequence ID" value="PXX34965.1"/>
    <property type="molecule type" value="Genomic_DNA"/>
</dbReference>
<feature type="chain" id="PRO_5016392321" evidence="1">
    <location>
        <begin position="26"/>
        <end position="260"/>
    </location>
</feature>
<dbReference type="AlphaFoldDB" id="A0A318IWY6"/>
<dbReference type="Pfam" id="PF13557">
    <property type="entry name" value="Phenol_MetA_deg"/>
    <property type="match status" value="1"/>
</dbReference>
<gene>
    <name evidence="2" type="ORF">DFR42_12314</name>
</gene>
<reference evidence="2 3" key="1">
    <citation type="submission" date="2018-05" db="EMBL/GenBank/DDBJ databases">
        <title>Genomic Encyclopedia of Type Strains, Phase IV (KMG-IV): sequencing the most valuable type-strain genomes for metagenomic binning, comparative biology and taxonomic classification.</title>
        <authorList>
            <person name="Goeker M."/>
        </authorList>
    </citation>
    <scope>NUCLEOTIDE SEQUENCE [LARGE SCALE GENOMIC DNA]</scope>
    <source>
        <strain evidence="2 3">DSM 19792</strain>
    </source>
</reference>
<keyword evidence="3" id="KW-1185">Reference proteome</keyword>
<organism evidence="2 3">
    <name type="scientific">Undibacterium pigrum</name>
    <dbReference type="NCBI Taxonomy" id="401470"/>
    <lineage>
        <taxon>Bacteria</taxon>
        <taxon>Pseudomonadati</taxon>
        <taxon>Pseudomonadota</taxon>
        <taxon>Betaproteobacteria</taxon>
        <taxon>Burkholderiales</taxon>
        <taxon>Oxalobacteraceae</taxon>
        <taxon>Undibacterium</taxon>
    </lineage>
</organism>
<comment type="caution">
    <text evidence="2">The sequence shown here is derived from an EMBL/GenBank/DDBJ whole genome shotgun (WGS) entry which is preliminary data.</text>
</comment>
<feature type="signal peptide" evidence="1">
    <location>
        <begin position="1"/>
        <end position="25"/>
    </location>
</feature>
<dbReference type="Proteomes" id="UP000247792">
    <property type="component" value="Unassembled WGS sequence"/>
</dbReference>
<dbReference type="RefSeq" id="WP_110258361.1">
    <property type="nucleotide sequence ID" value="NZ_QJKB01000023.1"/>
</dbReference>
<evidence type="ECO:0000256" key="1">
    <source>
        <dbReference type="SAM" id="SignalP"/>
    </source>
</evidence>
<keyword evidence="1" id="KW-0732">Signal</keyword>
<evidence type="ECO:0000313" key="3">
    <source>
        <dbReference type="Proteomes" id="UP000247792"/>
    </source>
</evidence>
<accession>A0A318IWY6</accession>
<protein>
    <submittedName>
        <fullName evidence="2">Outer membrane putative beta-barrel porin/alpha-amylase</fullName>
    </submittedName>
</protein>
<sequence length="260" mass="27896">MSSLSRSGLTLFTLLACLASQCAHAADEEVDAITPYRPSVSNAAQLPVAGQLELEMGINSSKTGPALRQSLPYLFKLAFSKEWGILLGGEAHIISDDGAGQRDRGFGDTTFTIKRAFVIDEATAFGLEFGNKFPTAKDALGSGKSDWTVNGIISQDMGKVHGDLNLNLTHLGFAEDATSHWQTGLSTSLSTEVTDKMGLTAEWAGWRRVGTKSQKQALIAFTYSPNKRLTLDAGMIKGLNTATLGRVWFAGVVVPVARLW</sequence>
<name>A0A318IWY6_9BURK</name>